<evidence type="ECO:0000313" key="2">
    <source>
        <dbReference type="Proteomes" id="UP000244223"/>
    </source>
</evidence>
<organism evidence="1 2">
    <name type="scientific">Agitococcus lubricus</name>
    <dbReference type="NCBI Taxonomy" id="1077255"/>
    <lineage>
        <taxon>Bacteria</taxon>
        <taxon>Pseudomonadati</taxon>
        <taxon>Pseudomonadota</taxon>
        <taxon>Gammaproteobacteria</taxon>
        <taxon>Moraxellales</taxon>
        <taxon>Moraxellaceae</taxon>
        <taxon>Agitococcus</taxon>
    </lineage>
</organism>
<proteinExistence type="predicted"/>
<dbReference type="SUPFAM" id="SSF111126">
    <property type="entry name" value="Ligand-binding domain in the NO signalling and Golgi transport"/>
    <property type="match status" value="1"/>
</dbReference>
<dbReference type="PANTHER" id="PTHR35090">
    <property type="entry name" value="DNA-DIRECTED RNA POLYMERASE SUBUNIT I"/>
    <property type="match status" value="1"/>
</dbReference>
<dbReference type="EMBL" id="QAON01000037">
    <property type="protein sequence ID" value="PTQ86570.1"/>
    <property type="molecule type" value="Genomic_DNA"/>
</dbReference>
<comment type="caution">
    <text evidence="1">The sequence shown here is derived from an EMBL/GenBank/DDBJ whole genome shotgun (WGS) entry which is preliminary data.</text>
</comment>
<dbReference type="Gene3D" id="3.30.1380.20">
    <property type="entry name" value="Trafficking protein particle complex subunit 3"/>
    <property type="match status" value="1"/>
</dbReference>
<accession>A0A2T5IRY4</accession>
<dbReference type="RefSeq" id="WP_107867088.1">
    <property type="nucleotide sequence ID" value="NZ_QAON01000037.1"/>
</dbReference>
<dbReference type="InterPro" id="IPR024096">
    <property type="entry name" value="NO_sig/Golgi_transp_ligand-bd"/>
</dbReference>
<protein>
    <submittedName>
        <fullName evidence="1">Uncharacterized protein</fullName>
    </submittedName>
</protein>
<reference evidence="1 2" key="1">
    <citation type="submission" date="2018-04" db="EMBL/GenBank/DDBJ databases">
        <title>Genomic Encyclopedia of Archaeal and Bacterial Type Strains, Phase II (KMG-II): from individual species to whole genera.</title>
        <authorList>
            <person name="Goeker M."/>
        </authorList>
    </citation>
    <scope>NUCLEOTIDE SEQUENCE [LARGE SCALE GENOMIC DNA]</scope>
    <source>
        <strain evidence="1 2">DSM 5822</strain>
    </source>
</reference>
<dbReference type="OrthoDB" id="7061769at2"/>
<keyword evidence="2" id="KW-1185">Reference proteome</keyword>
<name>A0A2T5IRY4_9GAMM</name>
<gene>
    <name evidence="1" type="ORF">C8N29_1377</name>
</gene>
<dbReference type="Proteomes" id="UP000244223">
    <property type="component" value="Unassembled WGS sequence"/>
</dbReference>
<dbReference type="AlphaFoldDB" id="A0A2T5IRY4"/>
<sequence>MNNISTQQASMTQTLVNQIYDQLFGDASQNFDLYEGTIFSPANHRIVYLSADIIRGIYEALNYEAGEAWRVILKNCGLRWGKRIATSFDKELRTIANRRLDTLTVNEYLNLLESYFSMHGWGKLSINLGEAERYGIVSCLLTHSIFSSVLHNVEGTVNCLIEGMLQGIFSGISNHELMCLEIISAAQIEPAENYFILTANERLSPLEDDINNGLSVEDVMYRLKGH</sequence>
<evidence type="ECO:0000313" key="1">
    <source>
        <dbReference type="EMBL" id="PTQ86570.1"/>
    </source>
</evidence>
<dbReference type="PANTHER" id="PTHR35090:SF1">
    <property type="entry name" value="SLR0144 PROTEIN"/>
    <property type="match status" value="1"/>
</dbReference>